<sequence>MPLTVKRPARWSWRALLPWLIGVLPLACGLVVIDWQTQRELRANSLATTSQVVTHVERILDNLSGAAQALLPLAGSPCEQIKLNLRGQVTRNAFVRSTNLFQHNSLYCTSLFGEFDEPVDARDYTEGKLWLMDGNSVTPGHPLLVYRASEGDRGAITTVDGEHLLTALRLIGPDEVLQIRVGDKWMGKDGVVRQGMPPVAPIASVERSSTRYPFSIHGGYEAGKQGAVLRSHYPALLSLLLFIGAVAGVACHWQIRRASSPRNELRRALEADEFLPYFQPVVRKGDYRWAGAEVLMRWNHPREGLVRPDLFIPYAEHSGQIVAMTRALMVHTAQTLAPYCSLIEDGFHIGINITADHCRDLGLLDDCRTFLQHFPPGRVILTLELTERKLIEPTPVTLELFEKLHEMGVMIALDDFGTGQSSLNYLRQFQVDYLKIDQSFVAMIGGDALSQHILDSIIELSGKLGLGIVAEGVETTAQRDYLAHHQVDFQQGYLFAKPMPAAQFLQALAARPGITQLPQGAPPEIMRG</sequence>
<evidence type="ECO:0000256" key="6">
    <source>
        <dbReference type="ARBA" id="ARBA00022801"/>
    </source>
</evidence>
<dbReference type="PANTHER" id="PTHR33121:SF80">
    <property type="entry name" value="CYCLIC DI-GMP PHOSPHODIESTERASE PDEL"/>
    <property type="match status" value="1"/>
</dbReference>
<keyword evidence="6" id="KW-0378">Hydrolase</keyword>
<dbReference type="InterPro" id="IPR024744">
    <property type="entry name" value="CSS-motif_dom"/>
</dbReference>
<evidence type="ECO:0000256" key="5">
    <source>
        <dbReference type="ARBA" id="ARBA00022692"/>
    </source>
</evidence>
<keyword evidence="7 10" id="KW-1133">Transmembrane helix</keyword>
<keyword evidence="8 10" id="KW-0472">Membrane</keyword>
<keyword evidence="3" id="KW-1003">Cell membrane</keyword>
<dbReference type="SUPFAM" id="SSF141868">
    <property type="entry name" value="EAL domain-like"/>
    <property type="match status" value="1"/>
</dbReference>
<feature type="domain" description="EAL" evidence="11">
    <location>
        <begin position="258"/>
        <end position="512"/>
    </location>
</feature>
<dbReference type="PROSITE" id="PS50883">
    <property type="entry name" value="EAL"/>
    <property type="match status" value="1"/>
</dbReference>
<dbReference type="InterPro" id="IPR001633">
    <property type="entry name" value="EAL_dom"/>
</dbReference>
<evidence type="ECO:0000313" key="13">
    <source>
        <dbReference type="Proteomes" id="UP000628086"/>
    </source>
</evidence>
<dbReference type="RefSeq" id="WP_027907767.1">
    <property type="nucleotide sequence ID" value="NZ_JABWRR010000051.1"/>
</dbReference>
<dbReference type="Gene3D" id="3.20.20.450">
    <property type="entry name" value="EAL domain"/>
    <property type="match status" value="1"/>
</dbReference>
<protein>
    <recommendedName>
        <fullName evidence="2">cyclic-guanylate-specific phosphodiesterase</fullName>
        <ecNumber evidence="2">3.1.4.52</ecNumber>
    </recommendedName>
</protein>
<dbReference type="Pfam" id="PF12792">
    <property type="entry name" value="CSS-motif"/>
    <property type="match status" value="1"/>
</dbReference>
<dbReference type="PANTHER" id="PTHR33121">
    <property type="entry name" value="CYCLIC DI-GMP PHOSPHODIESTERASE PDEF"/>
    <property type="match status" value="1"/>
</dbReference>
<evidence type="ECO:0000256" key="2">
    <source>
        <dbReference type="ARBA" id="ARBA00012282"/>
    </source>
</evidence>
<evidence type="ECO:0000256" key="7">
    <source>
        <dbReference type="ARBA" id="ARBA00022989"/>
    </source>
</evidence>
<feature type="transmembrane region" description="Helical" evidence="10">
    <location>
        <begin position="233"/>
        <end position="255"/>
    </location>
</feature>
<dbReference type="Proteomes" id="UP000628086">
    <property type="component" value="Unassembled WGS sequence"/>
</dbReference>
<comment type="caution">
    <text evidence="12">The sequence shown here is derived from an EMBL/GenBank/DDBJ whole genome shotgun (WGS) entry which is preliminary data.</text>
</comment>
<evidence type="ECO:0000313" key="12">
    <source>
        <dbReference type="EMBL" id="MBC3478725.1"/>
    </source>
</evidence>
<evidence type="ECO:0000256" key="10">
    <source>
        <dbReference type="SAM" id="Phobius"/>
    </source>
</evidence>
<organism evidence="12 13">
    <name type="scientific">Pseudomonas taiwanensis</name>
    <dbReference type="NCBI Taxonomy" id="470150"/>
    <lineage>
        <taxon>Bacteria</taxon>
        <taxon>Pseudomonadati</taxon>
        <taxon>Pseudomonadota</taxon>
        <taxon>Gammaproteobacteria</taxon>
        <taxon>Pseudomonadales</taxon>
        <taxon>Pseudomonadaceae</taxon>
        <taxon>Pseudomonas</taxon>
    </lineage>
</organism>
<name>A0ABR6VDZ5_9PSED</name>
<dbReference type="InterPro" id="IPR050706">
    <property type="entry name" value="Cyclic-di-GMP_PDE-like"/>
</dbReference>
<dbReference type="EMBL" id="JABWRS010000029">
    <property type="protein sequence ID" value="MBC3478725.1"/>
    <property type="molecule type" value="Genomic_DNA"/>
</dbReference>
<evidence type="ECO:0000256" key="1">
    <source>
        <dbReference type="ARBA" id="ARBA00004651"/>
    </source>
</evidence>
<keyword evidence="5 10" id="KW-0812">Transmembrane</keyword>
<evidence type="ECO:0000256" key="8">
    <source>
        <dbReference type="ARBA" id="ARBA00023136"/>
    </source>
</evidence>
<dbReference type="Pfam" id="PF00563">
    <property type="entry name" value="EAL"/>
    <property type="match status" value="1"/>
</dbReference>
<keyword evidence="4" id="KW-0973">c-di-GMP</keyword>
<comment type="subcellular location">
    <subcellularLocation>
        <location evidence="1">Cell membrane</location>
        <topology evidence="1">Multi-pass membrane protein</topology>
    </subcellularLocation>
</comment>
<dbReference type="InterPro" id="IPR035919">
    <property type="entry name" value="EAL_sf"/>
</dbReference>
<dbReference type="CDD" id="cd01948">
    <property type="entry name" value="EAL"/>
    <property type="match status" value="1"/>
</dbReference>
<comment type="catalytic activity">
    <reaction evidence="9">
        <text>3',3'-c-di-GMP + H2O = 5'-phosphoguanylyl(3'-&gt;5')guanosine + H(+)</text>
        <dbReference type="Rhea" id="RHEA:24902"/>
        <dbReference type="ChEBI" id="CHEBI:15377"/>
        <dbReference type="ChEBI" id="CHEBI:15378"/>
        <dbReference type="ChEBI" id="CHEBI:58754"/>
        <dbReference type="ChEBI" id="CHEBI:58805"/>
        <dbReference type="EC" id="3.1.4.52"/>
    </reaction>
</comment>
<gene>
    <name evidence="12" type="ORF">HU747_24365</name>
</gene>
<proteinExistence type="predicted"/>
<accession>A0ABR6VDZ5</accession>
<evidence type="ECO:0000256" key="9">
    <source>
        <dbReference type="ARBA" id="ARBA00034290"/>
    </source>
</evidence>
<evidence type="ECO:0000256" key="4">
    <source>
        <dbReference type="ARBA" id="ARBA00022636"/>
    </source>
</evidence>
<reference evidence="12 13" key="1">
    <citation type="journal article" date="2020" name="Microorganisms">
        <title>Reliable Identification of Environmental Pseudomonas Isolates Using the rpoD Gene.</title>
        <authorList>
            <consortium name="The Broad Institute Genome Sequencing Platform"/>
            <person name="Girard L."/>
            <person name="Lood C."/>
            <person name="Rokni-Zadeh H."/>
            <person name="van Noort V."/>
            <person name="Lavigne R."/>
            <person name="De Mot R."/>
        </authorList>
    </citation>
    <scope>NUCLEOTIDE SEQUENCE [LARGE SCALE GENOMIC DNA]</scope>
    <source>
        <strain evidence="12 13">RW7P2</strain>
    </source>
</reference>
<dbReference type="SMART" id="SM00052">
    <property type="entry name" value="EAL"/>
    <property type="match status" value="1"/>
</dbReference>
<dbReference type="EC" id="3.1.4.52" evidence="2"/>
<feature type="transmembrane region" description="Helical" evidence="10">
    <location>
        <begin position="12"/>
        <end position="33"/>
    </location>
</feature>
<keyword evidence="13" id="KW-1185">Reference proteome</keyword>
<evidence type="ECO:0000259" key="11">
    <source>
        <dbReference type="PROSITE" id="PS50883"/>
    </source>
</evidence>
<evidence type="ECO:0000256" key="3">
    <source>
        <dbReference type="ARBA" id="ARBA00022475"/>
    </source>
</evidence>